<dbReference type="AlphaFoldDB" id="A0A380TIF1"/>
<dbReference type="InterPro" id="IPR000682">
    <property type="entry name" value="PCMT"/>
</dbReference>
<keyword evidence="7" id="KW-0949">S-adenosyl-L-methionine</keyword>
<evidence type="ECO:0000256" key="7">
    <source>
        <dbReference type="ARBA" id="ARBA00022691"/>
    </source>
</evidence>
<dbReference type="EC" id="2.1.1.77" evidence="3"/>
<dbReference type="Pfam" id="PF01135">
    <property type="entry name" value="PCMT"/>
    <property type="match status" value="1"/>
</dbReference>
<evidence type="ECO:0000256" key="2">
    <source>
        <dbReference type="ARBA" id="ARBA00005369"/>
    </source>
</evidence>
<dbReference type="SUPFAM" id="SSF53335">
    <property type="entry name" value="S-adenosyl-L-methionine-dependent methyltransferases"/>
    <property type="match status" value="1"/>
</dbReference>
<organism evidence="8">
    <name type="scientific">metagenome</name>
    <dbReference type="NCBI Taxonomy" id="256318"/>
    <lineage>
        <taxon>unclassified sequences</taxon>
        <taxon>metagenomes</taxon>
    </lineage>
</organism>
<dbReference type="NCBIfam" id="TIGR00080">
    <property type="entry name" value="pimt"/>
    <property type="match status" value="1"/>
</dbReference>
<keyword evidence="5 8" id="KW-0489">Methyltransferase</keyword>
<dbReference type="CDD" id="cd02440">
    <property type="entry name" value="AdoMet_MTases"/>
    <property type="match status" value="1"/>
</dbReference>
<dbReference type="PANTHER" id="PTHR11579:SF0">
    <property type="entry name" value="PROTEIN-L-ISOASPARTATE(D-ASPARTATE) O-METHYLTRANSFERASE"/>
    <property type="match status" value="1"/>
</dbReference>
<dbReference type="PROSITE" id="PS01279">
    <property type="entry name" value="PCMT"/>
    <property type="match status" value="1"/>
</dbReference>
<dbReference type="PANTHER" id="PTHR11579">
    <property type="entry name" value="PROTEIN-L-ISOASPARTATE O-METHYLTRANSFERASE"/>
    <property type="match status" value="1"/>
</dbReference>
<dbReference type="NCBIfam" id="NF001453">
    <property type="entry name" value="PRK00312.1"/>
    <property type="match status" value="1"/>
</dbReference>
<dbReference type="Gene3D" id="3.40.50.150">
    <property type="entry name" value="Vaccinia Virus protein VP39"/>
    <property type="match status" value="1"/>
</dbReference>
<dbReference type="GO" id="GO:0005737">
    <property type="term" value="C:cytoplasm"/>
    <property type="evidence" value="ECO:0007669"/>
    <property type="project" value="UniProtKB-SubCell"/>
</dbReference>
<sequence length="218" mass="23924">MSSDSRKIRLIMELRRAGVTDTRVLGAIERLPRQIFVPEAFRDKVYENTALPIGCAQTLTAPVAVGLMTQALEIGERMRVLEIGTGSGYTAAVLARLCRRVYTVERYRELLVEAEERFKRLGLSNITTRTGDGTLGWPEQAPFERIIVTAAAHDVPPVLAEQLAVGGVMVVPVDHGPGDQRLLRVRRLADGLETADLGEMRFVPLVAQAPSRRLPGGN</sequence>
<evidence type="ECO:0000313" key="8">
    <source>
        <dbReference type="EMBL" id="SUS08220.1"/>
    </source>
</evidence>
<gene>
    <name evidence="8" type="primary">pcm</name>
    <name evidence="8" type="ORF">DF3PB_6010002</name>
</gene>
<keyword evidence="4" id="KW-0963">Cytoplasm</keyword>
<comment type="similarity">
    <text evidence="2">Belongs to the methyltransferase superfamily. L-isoaspartyl/D-aspartyl protein methyltransferase family.</text>
</comment>
<reference evidence="8" key="1">
    <citation type="submission" date="2018-07" db="EMBL/GenBank/DDBJ databases">
        <authorList>
            <person name="Quirk P.G."/>
            <person name="Krulwich T.A."/>
        </authorList>
    </citation>
    <scope>NUCLEOTIDE SEQUENCE</scope>
</reference>
<evidence type="ECO:0000256" key="5">
    <source>
        <dbReference type="ARBA" id="ARBA00022603"/>
    </source>
</evidence>
<evidence type="ECO:0000256" key="4">
    <source>
        <dbReference type="ARBA" id="ARBA00022490"/>
    </source>
</evidence>
<evidence type="ECO:0000256" key="1">
    <source>
        <dbReference type="ARBA" id="ARBA00004496"/>
    </source>
</evidence>
<dbReference type="FunFam" id="3.40.50.150:FF:000010">
    <property type="entry name" value="Protein-L-isoaspartate O-methyltransferase"/>
    <property type="match status" value="1"/>
</dbReference>
<evidence type="ECO:0000256" key="3">
    <source>
        <dbReference type="ARBA" id="ARBA00011890"/>
    </source>
</evidence>
<comment type="subcellular location">
    <subcellularLocation>
        <location evidence="1">Cytoplasm</location>
    </subcellularLocation>
</comment>
<keyword evidence="6 8" id="KW-0808">Transferase</keyword>
<dbReference type="GO" id="GO:0004719">
    <property type="term" value="F:protein-L-isoaspartate (D-aspartate) O-methyltransferase activity"/>
    <property type="evidence" value="ECO:0007669"/>
    <property type="project" value="UniProtKB-EC"/>
</dbReference>
<protein>
    <recommendedName>
        <fullName evidence="3">protein-L-isoaspartate(D-aspartate) O-methyltransferase</fullName>
        <ecNumber evidence="3">2.1.1.77</ecNumber>
    </recommendedName>
</protein>
<evidence type="ECO:0000256" key="6">
    <source>
        <dbReference type="ARBA" id="ARBA00022679"/>
    </source>
</evidence>
<name>A0A380TIF1_9ZZZZ</name>
<dbReference type="GO" id="GO:0032259">
    <property type="term" value="P:methylation"/>
    <property type="evidence" value="ECO:0007669"/>
    <property type="project" value="UniProtKB-KW"/>
</dbReference>
<proteinExistence type="inferred from homology"/>
<dbReference type="EMBL" id="UIDG01000559">
    <property type="protein sequence ID" value="SUS08220.1"/>
    <property type="molecule type" value="Genomic_DNA"/>
</dbReference>
<dbReference type="InterPro" id="IPR029063">
    <property type="entry name" value="SAM-dependent_MTases_sf"/>
</dbReference>
<dbReference type="HAMAP" id="MF_00090">
    <property type="entry name" value="PIMT"/>
    <property type="match status" value="1"/>
</dbReference>
<accession>A0A380TIF1</accession>